<accession>A0AA46A482</accession>
<sequence>MSSAAPLADPEGQALIRKLAEKADILVENFKSGDMARYGLDYASLSNVNPRLIYCSITGFGQTGPNAHRAGYDFLIQGEAGIMSLTGEADGRPLKVGVGIADVMCGMYALTGILAALQARHNSGQGQHIDVCLYDTQVAWLINQGVGYLTDGQVPPRRGNDHPTIVPYGAFPASDGEFIIAIGNDAQFHRFVSDAGRADLADDPRFATNGDRVRNRAELIPIIEEITRARPASDWLERLEVLSVPGGPINDLRQVFGSPQVAARDMRISLPHPLAGGGNVDLIGNPLKFSDTPVHYGNAPPLLGQHTAEVLRDHLGLARQELDRLKASGVIGEME</sequence>
<evidence type="ECO:0000313" key="5">
    <source>
        <dbReference type="Proteomes" id="UP001215549"/>
    </source>
</evidence>
<dbReference type="InterPro" id="IPR050483">
    <property type="entry name" value="CoA-transferase_III_domain"/>
</dbReference>
<dbReference type="InterPro" id="IPR023606">
    <property type="entry name" value="CoA-Trfase_III_dom_1_sf"/>
</dbReference>
<dbReference type="Gene3D" id="3.40.50.10540">
    <property type="entry name" value="Crotonobetainyl-coa:carnitine coa-transferase, domain 1"/>
    <property type="match status" value="1"/>
</dbReference>
<dbReference type="GO" id="GO:0008410">
    <property type="term" value="F:CoA-transferase activity"/>
    <property type="evidence" value="ECO:0007669"/>
    <property type="project" value="TreeGrafter"/>
</dbReference>
<dbReference type="AlphaFoldDB" id="A0AA46A482"/>
<dbReference type="EMBL" id="CP067140">
    <property type="protein sequence ID" value="WCR03626.1"/>
    <property type="molecule type" value="Genomic_DNA"/>
</dbReference>
<name>A0AA46A482_9RHOB</name>
<dbReference type="PANTHER" id="PTHR48207">
    <property type="entry name" value="SUCCINATE--HYDROXYMETHYLGLUTARATE COA-TRANSFERASE"/>
    <property type="match status" value="1"/>
</dbReference>
<dbReference type="RefSeq" id="WP_076522616.1">
    <property type="nucleotide sequence ID" value="NZ_CP067140.1"/>
</dbReference>
<dbReference type="InterPro" id="IPR003673">
    <property type="entry name" value="CoA-Trfase_fam_III"/>
</dbReference>
<dbReference type="InterPro" id="IPR044855">
    <property type="entry name" value="CoA-Trfase_III_dom3_sf"/>
</dbReference>
<dbReference type="Proteomes" id="UP000186216">
    <property type="component" value="Unassembled WGS sequence"/>
</dbReference>
<evidence type="ECO:0000313" key="4">
    <source>
        <dbReference type="Proteomes" id="UP000186216"/>
    </source>
</evidence>
<dbReference type="PANTHER" id="PTHR48207:SF3">
    <property type="entry name" value="SUCCINATE--HYDROXYMETHYLGLUTARATE COA-TRANSFERASE"/>
    <property type="match status" value="1"/>
</dbReference>
<dbReference type="Gene3D" id="3.30.1540.10">
    <property type="entry name" value="formyl-coa transferase, domain 3"/>
    <property type="match status" value="1"/>
</dbReference>
<organism evidence="2 4">
    <name type="scientific">Paracoccus saliphilus</name>
    <dbReference type="NCBI Taxonomy" id="405559"/>
    <lineage>
        <taxon>Bacteria</taxon>
        <taxon>Pseudomonadati</taxon>
        <taxon>Pseudomonadota</taxon>
        <taxon>Alphaproteobacteria</taxon>
        <taxon>Rhodobacterales</taxon>
        <taxon>Paracoccaceae</taxon>
        <taxon>Paracoccus</taxon>
    </lineage>
</organism>
<proteinExistence type="predicted"/>
<evidence type="ECO:0000313" key="2">
    <source>
        <dbReference type="EMBL" id="SIS56894.1"/>
    </source>
</evidence>
<evidence type="ECO:0000313" key="3">
    <source>
        <dbReference type="EMBL" id="WCR03626.1"/>
    </source>
</evidence>
<dbReference type="Pfam" id="PF02515">
    <property type="entry name" value="CoA_transf_3"/>
    <property type="match status" value="1"/>
</dbReference>
<dbReference type="EMBL" id="FTOU01000001">
    <property type="protein sequence ID" value="SIS56894.1"/>
    <property type="molecule type" value="Genomic_DNA"/>
</dbReference>
<reference evidence="2 4" key="1">
    <citation type="submission" date="2017-01" db="EMBL/GenBank/DDBJ databases">
        <authorList>
            <person name="Varghese N."/>
            <person name="Submissions S."/>
        </authorList>
    </citation>
    <scope>NUCLEOTIDE SEQUENCE [LARGE SCALE GENOMIC DNA]</scope>
    <source>
        <strain evidence="2 4">DSM 18447</strain>
    </source>
</reference>
<dbReference type="SUPFAM" id="SSF89796">
    <property type="entry name" value="CoA-transferase family III (CaiB/BaiF)"/>
    <property type="match status" value="1"/>
</dbReference>
<protein>
    <submittedName>
        <fullName evidence="3">CoA transferase</fullName>
    </submittedName>
    <submittedName>
        <fullName evidence="2">Crotonobetainyl-CoA:carnitine CoA-transferase CaiB</fullName>
    </submittedName>
</protein>
<keyword evidence="5" id="KW-1185">Reference proteome</keyword>
<gene>
    <name evidence="3" type="ORF">JHX88_02290</name>
    <name evidence="2" type="ORF">SAMN05421772_101534</name>
</gene>
<dbReference type="Proteomes" id="UP001215549">
    <property type="component" value="Chromosome"/>
</dbReference>
<keyword evidence="1 3" id="KW-0808">Transferase</keyword>
<evidence type="ECO:0000256" key="1">
    <source>
        <dbReference type="ARBA" id="ARBA00022679"/>
    </source>
</evidence>
<reference evidence="3 5" key="2">
    <citation type="submission" date="2021-01" db="EMBL/GenBank/DDBJ databases">
        <title>Biogeographic distribution of Paracoccus.</title>
        <authorList>
            <person name="Hollensteiner J."/>
            <person name="Leineberger J."/>
            <person name="Brinkhoff T."/>
            <person name="Daniel R."/>
        </authorList>
    </citation>
    <scope>NUCLEOTIDE SEQUENCE [LARGE SCALE GENOMIC DNA]</scope>
    <source>
        <strain evidence="3 5">DSM 18447</strain>
    </source>
</reference>